<organism evidence="1 2">
    <name type="scientific">Pythium insidiosum</name>
    <name type="common">Pythiosis disease agent</name>
    <dbReference type="NCBI Taxonomy" id="114742"/>
    <lineage>
        <taxon>Eukaryota</taxon>
        <taxon>Sar</taxon>
        <taxon>Stramenopiles</taxon>
        <taxon>Oomycota</taxon>
        <taxon>Peronosporomycetes</taxon>
        <taxon>Pythiales</taxon>
        <taxon>Pythiaceae</taxon>
        <taxon>Pythium</taxon>
    </lineage>
</organism>
<dbReference type="GO" id="GO:0000724">
    <property type="term" value="P:double-strand break repair via homologous recombination"/>
    <property type="evidence" value="ECO:0007669"/>
    <property type="project" value="InterPro"/>
</dbReference>
<dbReference type="Proteomes" id="UP001209570">
    <property type="component" value="Unassembled WGS sequence"/>
</dbReference>
<accession>A0AAD5LG66</accession>
<name>A0AAD5LG66_PYTIN</name>
<dbReference type="AlphaFoldDB" id="A0AAD5LG66"/>
<dbReference type="EMBL" id="JAKCXM010000274">
    <property type="protein sequence ID" value="KAJ0396918.1"/>
    <property type="molecule type" value="Genomic_DNA"/>
</dbReference>
<dbReference type="InterPro" id="IPR030547">
    <property type="entry name" value="XRCC2"/>
</dbReference>
<evidence type="ECO:0000313" key="1">
    <source>
        <dbReference type="EMBL" id="KAJ0396918.1"/>
    </source>
</evidence>
<dbReference type="InterPro" id="IPR027417">
    <property type="entry name" value="P-loop_NTPase"/>
</dbReference>
<dbReference type="PANTHER" id="PTHR46644">
    <property type="entry name" value="DNA REPAIR PROTEIN XRCC2"/>
    <property type="match status" value="1"/>
</dbReference>
<dbReference type="PANTHER" id="PTHR46644:SF2">
    <property type="entry name" value="DNA REPAIR PROTEIN XRCC2"/>
    <property type="match status" value="1"/>
</dbReference>
<proteinExistence type="predicted"/>
<comment type="caution">
    <text evidence="1">The sequence shown here is derived from an EMBL/GenBank/DDBJ whole genome shotgun (WGS) entry which is preliminary data.</text>
</comment>
<gene>
    <name evidence="1" type="ORF">P43SY_000977</name>
</gene>
<keyword evidence="2" id="KW-1185">Reference proteome</keyword>
<reference evidence="1" key="1">
    <citation type="submission" date="2021-12" db="EMBL/GenBank/DDBJ databases">
        <title>Prjna785345.</title>
        <authorList>
            <person name="Rujirawat T."/>
            <person name="Krajaejun T."/>
        </authorList>
    </citation>
    <scope>NUCLEOTIDE SEQUENCE</scope>
    <source>
        <strain evidence="1">Pi057C3</strain>
    </source>
</reference>
<dbReference type="Gene3D" id="3.40.50.300">
    <property type="entry name" value="P-loop containing nucleotide triphosphate hydrolases"/>
    <property type="match status" value="1"/>
</dbReference>
<sequence length="317" mass="34721">MWSGESALDLVVRTQPARAFSTGLRCLDAASSGARGFEPRDVVEIAGDPSAAPLSLVLLHVIAGDPSAAPLSLVLLHVVAAFLLRDRDDASDERVYLFDHECEATPALLFHLLVERLHDIESLSATARRAMNRVTLYQCRDALQWLATLNQLHYDLLDVAPTQSLVIINRVDSFQPIDKMVAKRVGDAAAMGDSLLLLLKQFVRYHSPFVFASKAIAAPRQGWETTETMPSSWTSQVTKRVVMRGRPALANGSVTQGLIETVEVRVVVDRQSRVRTVTVDGHRITEEEEVSDLETSMASTDASDVAPTLTAAELWGH</sequence>
<protein>
    <submittedName>
        <fullName evidence="1">Uncharacterized protein</fullName>
    </submittedName>
</protein>
<dbReference type="GO" id="GO:0005657">
    <property type="term" value="C:replication fork"/>
    <property type="evidence" value="ECO:0007669"/>
    <property type="project" value="InterPro"/>
</dbReference>
<dbReference type="GO" id="GO:0033063">
    <property type="term" value="C:Rad51B-Rad51C-Rad51D-XRCC2 complex"/>
    <property type="evidence" value="ECO:0007669"/>
    <property type="project" value="InterPro"/>
</dbReference>
<evidence type="ECO:0000313" key="2">
    <source>
        <dbReference type="Proteomes" id="UP001209570"/>
    </source>
</evidence>